<dbReference type="Pfam" id="PF00535">
    <property type="entry name" value="Glycos_transf_2"/>
    <property type="match status" value="2"/>
</dbReference>
<protein>
    <submittedName>
        <fullName evidence="3">Glycosyl transferase</fullName>
    </submittedName>
</protein>
<dbReference type="Gene3D" id="3.90.550.10">
    <property type="entry name" value="Spore Coat Polysaccharide Biosynthesis Protein SpsA, Chain A"/>
    <property type="match status" value="2"/>
</dbReference>
<dbReference type="SUPFAM" id="SSF53448">
    <property type="entry name" value="Nucleotide-diphospho-sugar transferases"/>
    <property type="match status" value="2"/>
</dbReference>
<evidence type="ECO:0000256" key="1">
    <source>
        <dbReference type="ARBA" id="ARBA00006739"/>
    </source>
</evidence>
<dbReference type="InterPro" id="IPR050834">
    <property type="entry name" value="Glycosyltransf_2"/>
</dbReference>
<dbReference type="PANTHER" id="PTHR43685:SF11">
    <property type="entry name" value="GLYCOSYLTRANSFERASE TAGX-RELATED"/>
    <property type="match status" value="1"/>
</dbReference>
<keyword evidence="4" id="KW-1185">Reference proteome</keyword>
<proteinExistence type="inferred from homology"/>
<dbReference type="InterPro" id="IPR001173">
    <property type="entry name" value="Glyco_trans_2-like"/>
</dbReference>
<keyword evidence="3" id="KW-0808">Transferase</keyword>
<evidence type="ECO:0000313" key="3">
    <source>
        <dbReference type="EMBL" id="GGN92946.1"/>
    </source>
</evidence>
<organism evidence="3 4">
    <name type="scientific">Saccharibacillus kuerlensis</name>
    <dbReference type="NCBI Taxonomy" id="459527"/>
    <lineage>
        <taxon>Bacteria</taxon>
        <taxon>Bacillati</taxon>
        <taxon>Bacillota</taxon>
        <taxon>Bacilli</taxon>
        <taxon>Bacillales</taxon>
        <taxon>Paenibacillaceae</taxon>
        <taxon>Saccharibacillus</taxon>
    </lineage>
</organism>
<dbReference type="PANTHER" id="PTHR43685">
    <property type="entry name" value="GLYCOSYLTRANSFERASE"/>
    <property type="match status" value="1"/>
</dbReference>
<dbReference type="RefSeq" id="WP_018977717.1">
    <property type="nucleotide sequence ID" value="NZ_BMLN01000002.1"/>
</dbReference>
<comment type="similarity">
    <text evidence="1">Belongs to the glycosyltransferase 2 family.</text>
</comment>
<dbReference type="Proteomes" id="UP000606653">
    <property type="component" value="Unassembled WGS sequence"/>
</dbReference>
<dbReference type="EMBL" id="BMLN01000002">
    <property type="protein sequence ID" value="GGN92946.1"/>
    <property type="molecule type" value="Genomic_DNA"/>
</dbReference>
<dbReference type="GO" id="GO:0016740">
    <property type="term" value="F:transferase activity"/>
    <property type="evidence" value="ECO:0007669"/>
    <property type="project" value="UniProtKB-KW"/>
</dbReference>
<evidence type="ECO:0000259" key="2">
    <source>
        <dbReference type="Pfam" id="PF00535"/>
    </source>
</evidence>
<feature type="domain" description="Glycosyltransferase 2-like" evidence="2">
    <location>
        <begin position="6"/>
        <end position="120"/>
    </location>
</feature>
<name>A0ABQ2KWT2_9BACL</name>
<gene>
    <name evidence="3" type="primary">wbiE</name>
    <name evidence="3" type="ORF">GCM10010969_05990</name>
</gene>
<comment type="caution">
    <text evidence="3">The sequence shown here is derived from an EMBL/GenBank/DDBJ whole genome shotgun (WGS) entry which is preliminary data.</text>
</comment>
<feature type="domain" description="Glycosyltransferase 2-like" evidence="2">
    <location>
        <begin position="310"/>
        <end position="443"/>
    </location>
</feature>
<dbReference type="CDD" id="cd04186">
    <property type="entry name" value="GT_2_like_c"/>
    <property type="match status" value="1"/>
</dbReference>
<dbReference type="InterPro" id="IPR029044">
    <property type="entry name" value="Nucleotide-diphossugar_trans"/>
</dbReference>
<reference evidence="4" key="1">
    <citation type="journal article" date="2019" name="Int. J. Syst. Evol. Microbiol.">
        <title>The Global Catalogue of Microorganisms (GCM) 10K type strain sequencing project: providing services to taxonomists for standard genome sequencing and annotation.</title>
        <authorList>
            <consortium name="The Broad Institute Genomics Platform"/>
            <consortium name="The Broad Institute Genome Sequencing Center for Infectious Disease"/>
            <person name="Wu L."/>
            <person name="Ma J."/>
        </authorList>
    </citation>
    <scope>NUCLEOTIDE SEQUENCE [LARGE SCALE GENOMIC DNA]</scope>
    <source>
        <strain evidence="4">CGMCC 1.6964</strain>
    </source>
</reference>
<accession>A0ABQ2KWT2</accession>
<sequence>MIDIDVILVTYNSEQWIPGCLSSLEKINYPKDRVTLTFVDNNSTDKTRELLKSFQSNSLFKSFNTFFMDKNLGFGKANNYGVQKTEQEYVYFLNVDTEVDEDCFLFLSKAVESAPSEVALWESRQFPYEHPKVYNPVTLETSWSSGACMLVERERFIEVGMFDEKIFMYGEDVDLSWRLRAHGYKLQYTPKSVVTHYTYMSANEVKPNQFYNSTYMNLMLRYKFGTWKDIFKGYAMYNGLFFVNGPSTGHKKIIFKKIIASFFDGGKYRRWYLRNKNKSFKADFKLWDYEIIRDGAFYVNQFPAAQPLVSILIRTCGRPDVLREALISVRNQTYKNIEVVIVEDGPDVSRSMIESEFADLNYVYQATNQNVGRCIVGNIALETATGAYFNFLDDDDLLYSDHVEVLVHQLLTHPDHQAAYSISFEVPTEVLSREPYIYKELFHNVQHKQPFNRLVLMHHNYFPIQTVMFERGIFEELGGIDPSLEVLEDWDLWLRYALKYKFKYVEKLTSLYRIPAHPVHHGSRQELFDHYLEIVRAKHMNKKLEISIADIFKDAEYLMNKPPTIIYQFKKMGGRLFIHKLKNKIFYIAKKVLR</sequence>
<dbReference type="Pfam" id="PF13641">
    <property type="entry name" value="Glyco_tranf_2_3"/>
    <property type="match status" value="1"/>
</dbReference>
<evidence type="ECO:0000313" key="4">
    <source>
        <dbReference type="Proteomes" id="UP000606653"/>
    </source>
</evidence>